<comment type="caution">
    <text evidence="2">The sequence shown here is derived from an EMBL/GenBank/DDBJ whole genome shotgun (WGS) entry which is preliminary data.</text>
</comment>
<feature type="transmembrane region" description="Helical" evidence="1">
    <location>
        <begin position="7"/>
        <end position="23"/>
    </location>
</feature>
<keyword evidence="1" id="KW-0812">Transmembrane</keyword>
<sequence>MKNTKKLYYLIGILVLVLLVWMVNDTFTQPGVKDLHTTFREVSAYRNENNTGPIRRIYAVEVSDTVWHELEQYGKLMPHTKYGKTQVYFFMENTQAPEDINGEEPYFDPARYPDCIGKYEKKAMGEEYFKKYPFR</sequence>
<keyword evidence="1" id="KW-1133">Transmembrane helix</keyword>
<dbReference type="EMBL" id="BMIU01000018">
    <property type="protein sequence ID" value="GGF41774.1"/>
    <property type="molecule type" value="Genomic_DNA"/>
</dbReference>
<dbReference type="Proteomes" id="UP000647339">
    <property type="component" value="Unassembled WGS sequence"/>
</dbReference>
<reference evidence="3" key="1">
    <citation type="journal article" date="2019" name="Int. J. Syst. Evol. Microbiol.">
        <title>The Global Catalogue of Microorganisms (GCM) 10K type strain sequencing project: providing services to taxonomists for standard genome sequencing and annotation.</title>
        <authorList>
            <consortium name="The Broad Institute Genomics Platform"/>
            <consortium name="The Broad Institute Genome Sequencing Center for Infectious Disease"/>
            <person name="Wu L."/>
            <person name="Ma J."/>
        </authorList>
    </citation>
    <scope>NUCLEOTIDE SEQUENCE [LARGE SCALE GENOMIC DNA]</scope>
    <source>
        <strain evidence="3">CGMCC 1.15407</strain>
    </source>
</reference>
<proteinExistence type="predicted"/>
<gene>
    <name evidence="2" type="ORF">GCM10011339_32880</name>
</gene>
<dbReference type="RefSeq" id="WP_137400715.1">
    <property type="nucleotide sequence ID" value="NZ_BMIU01000018.1"/>
</dbReference>
<evidence type="ECO:0000256" key="1">
    <source>
        <dbReference type="SAM" id="Phobius"/>
    </source>
</evidence>
<organism evidence="2 3">
    <name type="scientific">Echinicola rosea</name>
    <dbReference type="NCBI Taxonomy" id="1807691"/>
    <lineage>
        <taxon>Bacteria</taxon>
        <taxon>Pseudomonadati</taxon>
        <taxon>Bacteroidota</taxon>
        <taxon>Cytophagia</taxon>
        <taxon>Cytophagales</taxon>
        <taxon>Cyclobacteriaceae</taxon>
        <taxon>Echinicola</taxon>
    </lineage>
</organism>
<keyword evidence="1" id="KW-0472">Membrane</keyword>
<protein>
    <recommendedName>
        <fullName evidence="4">DUF3139 domain-containing protein</fullName>
    </recommendedName>
</protein>
<name>A0ABQ1V966_9BACT</name>
<accession>A0ABQ1V966</accession>
<evidence type="ECO:0000313" key="2">
    <source>
        <dbReference type="EMBL" id="GGF41774.1"/>
    </source>
</evidence>
<evidence type="ECO:0000313" key="3">
    <source>
        <dbReference type="Proteomes" id="UP000647339"/>
    </source>
</evidence>
<evidence type="ECO:0008006" key="4">
    <source>
        <dbReference type="Google" id="ProtNLM"/>
    </source>
</evidence>
<keyword evidence="3" id="KW-1185">Reference proteome</keyword>